<dbReference type="AlphaFoldDB" id="A0AAV9LFV8"/>
<keyword evidence="3" id="KW-1185">Reference proteome</keyword>
<organism evidence="2 3">
    <name type="scientific">Solanum pinnatisectum</name>
    <name type="common">tansyleaf nightshade</name>
    <dbReference type="NCBI Taxonomy" id="50273"/>
    <lineage>
        <taxon>Eukaryota</taxon>
        <taxon>Viridiplantae</taxon>
        <taxon>Streptophyta</taxon>
        <taxon>Embryophyta</taxon>
        <taxon>Tracheophyta</taxon>
        <taxon>Spermatophyta</taxon>
        <taxon>Magnoliopsida</taxon>
        <taxon>eudicotyledons</taxon>
        <taxon>Gunneridae</taxon>
        <taxon>Pentapetalae</taxon>
        <taxon>asterids</taxon>
        <taxon>lamiids</taxon>
        <taxon>Solanales</taxon>
        <taxon>Solanaceae</taxon>
        <taxon>Solanoideae</taxon>
        <taxon>Solaneae</taxon>
        <taxon>Solanum</taxon>
    </lineage>
</organism>
<dbReference type="Pfam" id="PF03732">
    <property type="entry name" value="Retrotrans_gag"/>
    <property type="match status" value="1"/>
</dbReference>
<sequence length="211" mass="24601">MDRMKGLLNGEASHAPGKGVEVQEIKNLAKQASLAYEMSVSSEGMIPLDRLKEFIEGTIKDKYEVSTKSSHMYFVRSLKGNTFDWYRNLEPNSIDSWENIEHEFLNHFYSTRRMVSMVELTNTRQSKDELVIDFINHWRNASLNCKDRVSEASAIEIYIQEMHWELLYILQGIKLKSFKDLATHAHDMELSISFAGRDMTFVHDPRKGRYK</sequence>
<protein>
    <recommendedName>
        <fullName evidence="1">Retrotransposon gag domain-containing protein</fullName>
    </recommendedName>
</protein>
<evidence type="ECO:0000313" key="3">
    <source>
        <dbReference type="Proteomes" id="UP001311915"/>
    </source>
</evidence>
<dbReference type="EMBL" id="JAWPEI010000006">
    <property type="protein sequence ID" value="KAK4724172.1"/>
    <property type="molecule type" value="Genomic_DNA"/>
</dbReference>
<dbReference type="PANTHER" id="PTHR33437">
    <property type="entry name" value="OS06G0361200 PROTEIN"/>
    <property type="match status" value="1"/>
</dbReference>
<dbReference type="InterPro" id="IPR005162">
    <property type="entry name" value="Retrotrans_gag_dom"/>
</dbReference>
<accession>A0AAV9LFV8</accession>
<evidence type="ECO:0000313" key="2">
    <source>
        <dbReference type="EMBL" id="KAK4724172.1"/>
    </source>
</evidence>
<dbReference type="PANTHER" id="PTHR33437:SF2">
    <property type="entry name" value="OS06G0361200 PROTEIN"/>
    <property type="match status" value="1"/>
</dbReference>
<feature type="domain" description="Retrotransposon gag" evidence="1">
    <location>
        <begin position="73"/>
        <end position="160"/>
    </location>
</feature>
<dbReference type="Proteomes" id="UP001311915">
    <property type="component" value="Unassembled WGS sequence"/>
</dbReference>
<name>A0AAV9LFV8_9SOLN</name>
<proteinExistence type="predicted"/>
<evidence type="ECO:0000259" key="1">
    <source>
        <dbReference type="Pfam" id="PF03732"/>
    </source>
</evidence>
<gene>
    <name evidence="2" type="ORF">R3W88_026951</name>
</gene>
<comment type="caution">
    <text evidence="2">The sequence shown here is derived from an EMBL/GenBank/DDBJ whole genome shotgun (WGS) entry which is preliminary data.</text>
</comment>
<reference evidence="2 3" key="1">
    <citation type="submission" date="2023-10" db="EMBL/GenBank/DDBJ databases">
        <title>Genome-Wide Identification Analysis in wild type Solanum Pinnatisectum Reveals Some Genes Defensing Phytophthora Infestans.</title>
        <authorList>
            <person name="Sun C."/>
        </authorList>
    </citation>
    <scope>NUCLEOTIDE SEQUENCE [LARGE SCALE GENOMIC DNA]</scope>
    <source>
        <strain evidence="2">LQN</strain>
        <tissue evidence="2">Leaf</tissue>
    </source>
</reference>